<dbReference type="RefSeq" id="WP_025282975.1">
    <property type="nucleotide sequence ID" value="NZ_CP007268.1"/>
</dbReference>
<feature type="transmembrane region" description="Helical" evidence="1">
    <location>
        <begin position="38"/>
        <end position="59"/>
    </location>
</feature>
<dbReference type="Pfam" id="PF04247">
    <property type="entry name" value="SirB"/>
    <property type="match status" value="1"/>
</dbReference>
<dbReference type="InterPro" id="IPR007360">
    <property type="entry name" value="SirB"/>
</dbReference>
<keyword evidence="1" id="KW-0812">Transmembrane</keyword>
<protein>
    <recommendedName>
        <fullName evidence="4">Regulator SirB</fullName>
    </recommendedName>
</protein>
<name>W8L9A3_9GAMM</name>
<dbReference type="AlphaFoldDB" id="W8L9A3"/>
<dbReference type="PANTHER" id="PTHR39594:SF1">
    <property type="entry name" value="PROTEIN YCHQ"/>
    <property type="match status" value="1"/>
</dbReference>
<feature type="transmembrane region" description="Helical" evidence="1">
    <location>
        <begin position="99"/>
        <end position="118"/>
    </location>
</feature>
<accession>W8L9A3</accession>
<dbReference type="PIRSF" id="PIRSF005610">
    <property type="entry name" value="SirB"/>
    <property type="match status" value="1"/>
</dbReference>
<dbReference type="Proteomes" id="UP000019442">
    <property type="component" value="Chromosome"/>
</dbReference>
<evidence type="ECO:0000313" key="3">
    <source>
        <dbReference type="Proteomes" id="UP000019442"/>
    </source>
</evidence>
<dbReference type="HOGENOM" id="CLU_123860_2_0_6"/>
<dbReference type="OrthoDB" id="5588650at2"/>
<evidence type="ECO:0008006" key="4">
    <source>
        <dbReference type="Google" id="ProtNLM"/>
    </source>
</evidence>
<feature type="transmembrane region" description="Helical" evidence="1">
    <location>
        <begin position="6"/>
        <end position="26"/>
    </location>
</feature>
<dbReference type="PANTHER" id="PTHR39594">
    <property type="entry name" value="PROTEIN YCHQ"/>
    <property type="match status" value="1"/>
</dbReference>
<reference evidence="3" key="2">
    <citation type="submission" date="2014-02" db="EMBL/GenBank/DDBJ databases">
        <title>Draft Genome Sequence of extremely halophilic bacteria Halorhodospira halochloris.</title>
        <authorList>
            <person name="Singh K.S."/>
        </authorList>
    </citation>
    <scope>NUCLEOTIDE SEQUENCE [LARGE SCALE GENOMIC DNA]</scope>
    <source>
        <strain evidence="3">A</strain>
    </source>
</reference>
<keyword evidence="1" id="KW-0472">Membrane</keyword>
<organism evidence="2 3">
    <name type="scientific">Ectothiorhodospira haloalkaliphila</name>
    <dbReference type="NCBI Taxonomy" id="421628"/>
    <lineage>
        <taxon>Bacteria</taxon>
        <taxon>Pseudomonadati</taxon>
        <taxon>Pseudomonadota</taxon>
        <taxon>Gammaproteobacteria</taxon>
        <taxon>Chromatiales</taxon>
        <taxon>Ectothiorhodospiraceae</taxon>
        <taxon>Ectothiorhodospira</taxon>
    </lineage>
</organism>
<evidence type="ECO:0000313" key="2">
    <source>
        <dbReference type="EMBL" id="AHK80415.1"/>
    </source>
</evidence>
<dbReference type="EMBL" id="CP007268">
    <property type="protein sequence ID" value="AHK80415.1"/>
    <property type="molecule type" value="Genomic_DNA"/>
</dbReference>
<dbReference type="KEGG" id="hhc:M911_16135"/>
<gene>
    <name evidence="2" type="ORF">M911_16135</name>
</gene>
<keyword evidence="3" id="KW-1185">Reference proteome</keyword>
<keyword evidence="1" id="KW-1133">Transmembrane helix</keyword>
<proteinExistence type="predicted"/>
<evidence type="ECO:0000256" key="1">
    <source>
        <dbReference type="SAM" id="Phobius"/>
    </source>
</evidence>
<sequence>MYLTIKHLHVALALISISGFIARGLLHLRHSPRVRHRFVRIAPHVVDTCLLLTGLWLAWMWQMHVVLQPWLMAKLTALLAYIVLGMVAFRFARNDASRATAWLLAILAFGYMLLVAHTKQAFPF</sequence>
<dbReference type="GO" id="GO:0005886">
    <property type="term" value="C:plasma membrane"/>
    <property type="evidence" value="ECO:0007669"/>
    <property type="project" value="TreeGrafter"/>
</dbReference>
<feature type="transmembrane region" description="Helical" evidence="1">
    <location>
        <begin position="71"/>
        <end position="92"/>
    </location>
</feature>
<reference evidence="2 3" key="1">
    <citation type="journal article" date="2014" name="J Genomics">
        <title>Draft Genome Sequence of the Extremely Halophilic Phototrophic Purple Sulfur Bacterium Halorhodospira halochloris.</title>
        <authorList>
            <person name="Singh K.S."/>
            <person name="Kirksey J."/>
            <person name="Hoff W.D."/>
            <person name="Deole R."/>
        </authorList>
    </citation>
    <scope>NUCLEOTIDE SEQUENCE [LARGE SCALE GENOMIC DNA]</scope>
    <source>
        <strain evidence="2 3">A</strain>
    </source>
</reference>